<feature type="region of interest" description="Disordered" evidence="1">
    <location>
        <begin position="1"/>
        <end position="23"/>
    </location>
</feature>
<evidence type="ECO:0000313" key="3">
    <source>
        <dbReference type="Proteomes" id="UP000298327"/>
    </source>
</evidence>
<reference evidence="2 3" key="1">
    <citation type="submission" date="2019-02" db="EMBL/GenBank/DDBJ databases">
        <title>Genome sequencing of the rare red list fungi Dentipellis fragilis.</title>
        <authorList>
            <person name="Buettner E."/>
            <person name="Kellner H."/>
        </authorList>
    </citation>
    <scope>NUCLEOTIDE SEQUENCE [LARGE SCALE GENOMIC DNA]</scope>
    <source>
        <strain evidence="2 3">DSM 105465</strain>
    </source>
</reference>
<gene>
    <name evidence="2" type="ORF">EVG20_g10126</name>
</gene>
<dbReference type="EMBL" id="SEOQ01001155">
    <property type="protein sequence ID" value="TFY53418.1"/>
    <property type="molecule type" value="Genomic_DNA"/>
</dbReference>
<sequence>MPLTPAATAFGVSPQSDMTRSERGVRALDDEVARLRTRIISLCTRRNHLLPIFRLPPEIIAYVLSELAVINPPGTQGGQCRPPRLGWINITHVNRRWREIVLQQAKLWTLISTKLGERSMQEMLWRSKSLPLEIQMSDSNESQICSLVPYIFRTAHLFLEVTKSVDLSGPSSLLCQPAPMLETCKLWISVPDCIDLPDELFVGFAPHLRALILYIPTVPPWSCVTFSSLTDLSICISEDGEYRVNYWEDSSSEMFQMLSRLQNLENLTLDGCLPEVTNLDTAETIVATCKTEQDIINTNAQGLESLIPRLVSFLNQPVRRVTFHCLDQYFNDDYELSFWTCTHPWAGQPLFPPEEDFSQCKENGSKPNIQIAVRMSSVSVSRTMHSACCELPLEGVQVMDVLDGSLAWKHNDWGAFCDDMVNLQHICIDPRHRSDLLEYLAGRLDEFTVPRLETITIMNQASNPNLDEERKFMEKLIEKLGNAQPHAPPLKGLYLQGFSSDFVPKVEDMIATLGVARVVPVTVGGSP</sequence>
<dbReference type="STRING" id="205917.A0A4Y9XUI4"/>
<evidence type="ECO:0000313" key="2">
    <source>
        <dbReference type="EMBL" id="TFY53418.1"/>
    </source>
</evidence>
<dbReference type="OrthoDB" id="2884925at2759"/>
<organism evidence="2 3">
    <name type="scientific">Dentipellis fragilis</name>
    <dbReference type="NCBI Taxonomy" id="205917"/>
    <lineage>
        <taxon>Eukaryota</taxon>
        <taxon>Fungi</taxon>
        <taxon>Dikarya</taxon>
        <taxon>Basidiomycota</taxon>
        <taxon>Agaricomycotina</taxon>
        <taxon>Agaricomycetes</taxon>
        <taxon>Russulales</taxon>
        <taxon>Hericiaceae</taxon>
        <taxon>Dentipellis</taxon>
    </lineage>
</organism>
<protein>
    <submittedName>
        <fullName evidence="2">Uncharacterized protein</fullName>
    </submittedName>
</protein>
<proteinExistence type="predicted"/>
<keyword evidence="3" id="KW-1185">Reference proteome</keyword>
<comment type="caution">
    <text evidence="2">The sequence shown here is derived from an EMBL/GenBank/DDBJ whole genome shotgun (WGS) entry which is preliminary data.</text>
</comment>
<name>A0A4Y9XUI4_9AGAM</name>
<accession>A0A4Y9XUI4</accession>
<dbReference type="Proteomes" id="UP000298327">
    <property type="component" value="Unassembled WGS sequence"/>
</dbReference>
<dbReference type="AlphaFoldDB" id="A0A4Y9XUI4"/>
<evidence type="ECO:0000256" key="1">
    <source>
        <dbReference type="SAM" id="MobiDB-lite"/>
    </source>
</evidence>